<evidence type="ECO:0000256" key="1">
    <source>
        <dbReference type="ARBA" id="ARBA00006484"/>
    </source>
</evidence>
<evidence type="ECO:0000313" key="3">
    <source>
        <dbReference type="EMBL" id="KAF1808387.1"/>
    </source>
</evidence>
<dbReference type="AlphaFoldDB" id="A0A6G1FRH7"/>
<evidence type="ECO:0000313" key="4">
    <source>
        <dbReference type="Proteomes" id="UP000504638"/>
    </source>
</evidence>
<sequence length="343" mass="36944">MSAISCYHEAHLKPQGPGDARPTAQQIIDDQNLNNTLPGQVMLVTGCTNGIGIETARALHSTGADVYITGRNVTSLEKTAADIISKTKGTGKLEILHLDLNSLASVRSAAEGFLSKESRLNVLVCNAGIMAAPEGRTVDGFETQFGVNHLGHFLLVQLLLPALKAGSKASPNRTSRVVAVSSIGHRAGSIRFDDYNFEKDGYNTWVAYGQAKTANIWMANYIDRVYGADTEAPIHAYSLHPGGIYTNLQQHVDEATKEKWKTLPNADTYMKSIEQGAATSVFCAVAAEWEGKGGKYFSNCEVVGPTGEDNALGVSDDGHATWAYDPAGERKLWKESVRMVGLE</sequence>
<reference evidence="5" key="2">
    <citation type="submission" date="2020-04" db="EMBL/GenBank/DDBJ databases">
        <authorList>
            <consortium name="NCBI Genome Project"/>
        </authorList>
    </citation>
    <scope>NUCLEOTIDE SEQUENCE</scope>
    <source>
        <strain evidence="5">CBS 781.70</strain>
    </source>
</reference>
<keyword evidence="4" id="KW-1185">Reference proteome</keyword>
<dbReference type="Pfam" id="PF00106">
    <property type="entry name" value="adh_short"/>
    <property type="match status" value="1"/>
</dbReference>
<dbReference type="Gene3D" id="3.40.50.720">
    <property type="entry name" value="NAD(P)-binding Rossmann-like Domain"/>
    <property type="match status" value="1"/>
</dbReference>
<comment type="similarity">
    <text evidence="1">Belongs to the short-chain dehydrogenases/reductases (SDR) family.</text>
</comment>
<protein>
    <submittedName>
        <fullName evidence="3 5">Short-chain dehydrogenase</fullName>
    </submittedName>
</protein>
<dbReference type="PANTHER" id="PTHR24320">
    <property type="entry name" value="RETINOL DEHYDROGENASE"/>
    <property type="match status" value="1"/>
</dbReference>
<dbReference type="RefSeq" id="XP_033530018.1">
    <property type="nucleotide sequence ID" value="XM_033680395.1"/>
</dbReference>
<reference evidence="3 5" key="1">
    <citation type="submission" date="2020-01" db="EMBL/GenBank/DDBJ databases">
        <authorList>
            <consortium name="DOE Joint Genome Institute"/>
            <person name="Haridas S."/>
            <person name="Albert R."/>
            <person name="Binder M."/>
            <person name="Bloem J."/>
            <person name="Labutti K."/>
            <person name="Salamov A."/>
            <person name="Andreopoulos B."/>
            <person name="Baker S.E."/>
            <person name="Barry K."/>
            <person name="Bills G."/>
            <person name="Bluhm B.H."/>
            <person name="Cannon C."/>
            <person name="Castanera R."/>
            <person name="Culley D.E."/>
            <person name="Daum C."/>
            <person name="Ezra D."/>
            <person name="Gonzalez J.B."/>
            <person name="Henrissat B."/>
            <person name="Kuo A."/>
            <person name="Liang C."/>
            <person name="Lipzen A."/>
            <person name="Lutzoni F."/>
            <person name="Magnuson J."/>
            <person name="Mondo S."/>
            <person name="Nolan M."/>
            <person name="Ohm R."/>
            <person name="Pangilinan J."/>
            <person name="Park H.-J."/>
            <person name="Ramirez L."/>
            <person name="Alfaro M."/>
            <person name="Sun H."/>
            <person name="Tritt A."/>
            <person name="Yoshinaga Y."/>
            <person name="Zwiers L.-H."/>
            <person name="Turgeon B.G."/>
            <person name="Goodwin S.B."/>
            <person name="Spatafora J.W."/>
            <person name="Crous P.W."/>
            <person name="Grigoriev I.V."/>
        </authorList>
    </citation>
    <scope>NUCLEOTIDE SEQUENCE</scope>
    <source>
        <strain evidence="3 5">CBS 781.70</strain>
    </source>
</reference>
<proteinExistence type="inferred from homology"/>
<accession>A0A6G1FRH7</accession>
<gene>
    <name evidence="3 5" type="ORF">P152DRAFT_462665</name>
</gene>
<evidence type="ECO:0000313" key="5">
    <source>
        <dbReference type="RefSeq" id="XP_033530018.1"/>
    </source>
</evidence>
<organism evidence="3">
    <name type="scientific">Eremomyces bilateralis CBS 781.70</name>
    <dbReference type="NCBI Taxonomy" id="1392243"/>
    <lineage>
        <taxon>Eukaryota</taxon>
        <taxon>Fungi</taxon>
        <taxon>Dikarya</taxon>
        <taxon>Ascomycota</taxon>
        <taxon>Pezizomycotina</taxon>
        <taxon>Dothideomycetes</taxon>
        <taxon>Dothideomycetes incertae sedis</taxon>
        <taxon>Eremomycetales</taxon>
        <taxon>Eremomycetaceae</taxon>
        <taxon>Eremomyces</taxon>
    </lineage>
</organism>
<keyword evidence="2" id="KW-0560">Oxidoreductase</keyword>
<dbReference type="InterPro" id="IPR002347">
    <property type="entry name" value="SDR_fam"/>
</dbReference>
<dbReference type="PANTHER" id="PTHR24320:SF272">
    <property type="entry name" value="NAD(P)-BINDING ROSSMANN-FOLD SUPERFAMILY PROTEIN"/>
    <property type="match status" value="1"/>
</dbReference>
<dbReference type="SUPFAM" id="SSF51735">
    <property type="entry name" value="NAD(P)-binding Rossmann-fold domains"/>
    <property type="match status" value="1"/>
</dbReference>
<dbReference type="InterPro" id="IPR036291">
    <property type="entry name" value="NAD(P)-bd_dom_sf"/>
</dbReference>
<dbReference type="PRINTS" id="PR00081">
    <property type="entry name" value="GDHRDH"/>
</dbReference>
<reference evidence="5" key="3">
    <citation type="submission" date="2025-04" db="UniProtKB">
        <authorList>
            <consortium name="RefSeq"/>
        </authorList>
    </citation>
    <scope>IDENTIFICATION</scope>
    <source>
        <strain evidence="5">CBS 781.70</strain>
    </source>
</reference>
<name>A0A6G1FRH7_9PEZI</name>
<dbReference type="OrthoDB" id="191139at2759"/>
<dbReference type="GeneID" id="54420965"/>
<dbReference type="GO" id="GO:0016491">
    <property type="term" value="F:oxidoreductase activity"/>
    <property type="evidence" value="ECO:0007669"/>
    <property type="project" value="UniProtKB-KW"/>
</dbReference>
<evidence type="ECO:0000256" key="2">
    <source>
        <dbReference type="ARBA" id="ARBA00023002"/>
    </source>
</evidence>
<dbReference type="EMBL" id="ML975185">
    <property type="protein sequence ID" value="KAF1808387.1"/>
    <property type="molecule type" value="Genomic_DNA"/>
</dbReference>
<dbReference type="Proteomes" id="UP000504638">
    <property type="component" value="Unplaced"/>
</dbReference>